<evidence type="ECO:0000256" key="1">
    <source>
        <dbReference type="SAM" id="MobiDB-lite"/>
    </source>
</evidence>
<accession>A0A6A6RYE8</accession>
<evidence type="ECO:0000313" key="2">
    <source>
        <dbReference type="EMBL" id="KAF2639004.1"/>
    </source>
</evidence>
<sequence length="178" mass="19465">MSPKKAAAAPKADAVGDDANLKFTWTVENERKLLLLCMGRPNLNPNDYREFINALPAGANYNGVRIKVSKFRIEQRAIYAEQGWTAPDGKPATAANETPKGKKRAATDDNDDADGGTKPQKSAKKARGKATAKIIDEDANENGPTNDFKSINGFKSINDFKSLDDGIKMEEIEEYDDV</sequence>
<reference evidence="2" key="1">
    <citation type="journal article" date="2020" name="Stud. Mycol.">
        <title>101 Dothideomycetes genomes: a test case for predicting lifestyles and emergence of pathogens.</title>
        <authorList>
            <person name="Haridas S."/>
            <person name="Albert R."/>
            <person name="Binder M."/>
            <person name="Bloem J."/>
            <person name="Labutti K."/>
            <person name="Salamov A."/>
            <person name="Andreopoulos B."/>
            <person name="Baker S."/>
            <person name="Barry K."/>
            <person name="Bills G."/>
            <person name="Bluhm B."/>
            <person name="Cannon C."/>
            <person name="Castanera R."/>
            <person name="Culley D."/>
            <person name="Daum C."/>
            <person name="Ezra D."/>
            <person name="Gonzalez J."/>
            <person name="Henrissat B."/>
            <person name="Kuo A."/>
            <person name="Liang C."/>
            <person name="Lipzen A."/>
            <person name="Lutzoni F."/>
            <person name="Magnuson J."/>
            <person name="Mondo S."/>
            <person name="Nolan M."/>
            <person name="Ohm R."/>
            <person name="Pangilinan J."/>
            <person name="Park H.-J."/>
            <person name="Ramirez L."/>
            <person name="Alfaro M."/>
            <person name="Sun H."/>
            <person name="Tritt A."/>
            <person name="Yoshinaga Y."/>
            <person name="Zwiers L.-H."/>
            <person name="Turgeon B."/>
            <person name="Goodwin S."/>
            <person name="Spatafora J."/>
            <person name="Crous P."/>
            <person name="Grigoriev I."/>
        </authorList>
    </citation>
    <scope>NUCLEOTIDE SEQUENCE</scope>
    <source>
        <strain evidence="2">CBS 473.64</strain>
    </source>
</reference>
<organism evidence="2 3">
    <name type="scientific">Massarina eburnea CBS 473.64</name>
    <dbReference type="NCBI Taxonomy" id="1395130"/>
    <lineage>
        <taxon>Eukaryota</taxon>
        <taxon>Fungi</taxon>
        <taxon>Dikarya</taxon>
        <taxon>Ascomycota</taxon>
        <taxon>Pezizomycotina</taxon>
        <taxon>Dothideomycetes</taxon>
        <taxon>Pleosporomycetidae</taxon>
        <taxon>Pleosporales</taxon>
        <taxon>Massarineae</taxon>
        <taxon>Massarinaceae</taxon>
        <taxon>Massarina</taxon>
    </lineage>
</organism>
<feature type="compositionally biased region" description="Basic residues" evidence="1">
    <location>
        <begin position="121"/>
        <end position="130"/>
    </location>
</feature>
<proteinExistence type="predicted"/>
<evidence type="ECO:0000313" key="3">
    <source>
        <dbReference type="Proteomes" id="UP000799753"/>
    </source>
</evidence>
<dbReference type="EMBL" id="MU006788">
    <property type="protein sequence ID" value="KAF2639004.1"/>
    <property type="molecule type" value="Genomic_DNA"/>
</dbReference>
<gene>
    <name evidence="2" type="ORF">P280DRAFT_481775</name>
</gene>
<dbReference type="AlphaFoldDB" id="A0A6A6RYE8"/>
<protein>
    <submittedName>
        <fullName evidence="2">Uncharacterized protein</fullName>
    </submittedName>
</protein>
<keyword evidence="3" id="KW-1185">Reference proteome</keyword>
<dbReference type="OrthoDB" id="3889136at2759"/>
<feature type="region of interest" description="Disordered" evidence="1">
    <location>
        <begin position="80"/>
        <end position="150"/>
    </location>
</feature>
<dbReference type="Proteomes" id="UP000799753">
    <property type="component" value="Unassembled WGS sequence"/>
</dbReference>
<name>A0A6A6RYE8_9PLEO</name>